<protein>
    <submittedName>
        <fullName evidence="2">Uncharacterized protein</fullName>
    </submittedName>
</protein>
<name>A0A2S5T1V9_9BURK</name>
<dbReference type="Proteomes" id="UP000239406">
    <property type="component" value="Unassembled WGS sequence"/>
</dbReference>
<reference evidence="3 5" key="2">
    <citation type="submission" date="2019-03" db="EMBL/GenBank/DDBJ databases">
        <title>Genomic Encyclopedia of Type Strains, Phase IV (KMG-IV): sequencing the most valuable type-strain genomes for metagenomic binning, comparative biology and taxonomic classification.</title>
        <authorList>
            <person name="Goeker M."/>
        </authorList>
    </citation>
    <scope>NUCLEOTIDE SEQUENCE [LARGE SCALE GENOMIC DNA]</scope>
    <source>
        <strain evidence="3 5">DSM 15264</strain>
    </source>
</reference>
<reference evidence="2 4" key="1">
    <citation type="submission" date="2018-02" db="EMBL/GenBank/DDBJ databases">
        <title>Reclassifiation of [Polyangium] brachysporum DSM 7029 as Guopingzhaonella breviflexa gen. nov., sp. nov., a member of the family Comamonadaceae.</title>
        <authorList>
            <person name="Tang B."/>
        </authorList>
    </citation>
    <scope>NUCLEOTIDE SEQUENCE [LARGE SCALE GENOMIC DNA]</scope>
    <source>
        <strain evidence="2 4">DSM 15344</strain>
    </source>
</reference>
<proteinExistence type="predicted"/>
<evidence type="ECO:0000313" key="2">
    <source>
        <dbReference type="EMBL" id="PPE68878.1"/>
    </source>
</evidence>
<dbReference type="RefSeq" id="WP_104358502.1">
    <property type="nucleotide sequence ID" value="NZ_CALFFA010000065.1"/>
</dbReference>
<dbReference type="Proteomes" id="UP000294772">
    <property type="component" value="Unassembled WGS sequence"/>
</dbReference>
<dbReference type="OrthoDB" id="8913379at2"/>
<comment type="caution">
    <text evidence="2">The sequence shown here is derived from an EMBL/GenBank/DDBJ whole genome shotgun (WGS) entry which is preliminary data.</text>
</comment>
<accession>A0A2S5T1V9</accession>
<evidence type="ECO:0000313" key="5">
    <source>
        <dbReference type="Proteomes" id="UP000294772"/>
    </source>
</evidence>
<dbReference type="NCBIfam" id="NF047650">
    <property type="entry name" value="lipo_NMCC_0638"/>
    <property type="match status" value="1"/>
</dbReference>
<feature type="chain" id="PRO_5040677286" evidence="1">
    <location>
        <begin position="22"/>
        <end position="227"/>
    </location>
</feature>
<evidence type="ECO:0000313" key="3">
    <source>
        <dbReference type="EMBL" id="TCP08523.1"/>
    </source>
</evidence>
<sequence>MGAIRRLSAALAAAWMAAAAAQDSEPVAQTQPVSPPGVIQARTLDQPPGVVYAIAPPAPEAVARAFVEGCIAHEGDLTAVVDWAISEGYLPRDPLSSEAQTLLDGRAGSVFLMPGNAAPVYLVAMSGGRCIVWAEGAVGPATHQALLRALGELAGRTGRLEKTLERHIERGGTWRRQLQWRYRRAGGYQDFGIDAVTTLTEQPGVQAFHLAPVARTSRYDPDGMPAR</sequence>
<dbReference type="AlphaFoldDB" id="A0A2S5T1V9"/>
<keyword evidence="1" id="KW-0732">Signal</keyword>
<gene>
    <name evidence="2" type="ORF">C1702_14885</name>
    <name evidence="3" type="ORF">EV676_10225</name>
</gene>
<dbReference type="EMBL" id="PSNY01000018">
    <property type="protein sequence ID" value="PPE68878.1"/>
    <property type="molecule type" value="Genomic_DNA"/>
</dbReference>
<evidence type="ECO:0000313" key="4">
    <source>
        <dbReference type="Proteomes" id="UP000239406"/>
    </source>
</evidence>
<evidence type="ECO:0000256" key="1">
    <source>
        <dbReference type="SAM" id="SignalP"/>
    </source>
</evidence>
<dbReference type="EMBL" id="SLXF01000002">
    <property type="protein sequence ID" value="TCP08523.1"/>
    <property type="molecule type" value="Genomic_DNA"/>
</dbReference>
<feature type="signal peptide" evidence="1">
    <location>
        <begin position="1"/>
        <end position="21"/>
    </location>
</feature>
<organism evidence="2 4">
    <name type="scientific">Caldimonas thermodepolymerans</name>
    <dbReference type="NCBI Taxonomy" id="215580"/>
    <lineage>
        <taxon>Bacteria</taxon>
        <taxon>Pseudomonadati</taxon>
        <taxon>Pseudomonadota</taxon>
        <taxon>Betaproteobacteria</taxon>
        <taxon>Burkholderiales</taxon>
        <taxon>Sphaerotilaceae</taxon>
        <taxon>Caldimonas</taxon>
    </lineage>
</organism>
<keyword evidence="4" id="KW-1185">Reference proteome</keyword>